<keyword evidence="1" id="KW-0472">Membrane</keyword>
<dbReference type="Pfam" id="PF00149">
    <property type="entry name" value="Metallophos"/>
    <property type="match status" value="1"/>
</dbReference>
<feature type="transmembrane region" description="Helical" evidence="1">
    <location>
        <begin position="113"/>
        <end position="135"/>
    </location>
</feature>
<dbReference type="WBParaSite" id="SVE_1225300.1">
    <property type="protein sequence ID" value="SVE_1225300.1"/>
    <property type="gene ID" value="SVE_1225300"/>
</dbReference>
<keyword evidence="1" id="KW-1133">Transmembrane helix</keyword>
<reference evidence="3" key="1">
    <citation type="submission" date="2014-07" db="EMBL/GenBank/DDBJ databases">
        <authorList>
            <person name="Martin A.A"/>
            <person name="De Silva N."/>
        </authorList>
    </citation>
    <scope>NUCLEOTIDE SEQUENCE</scope>
</reference>
<name>A0A0K0FR37_STRVS</name>
<keyword evidence="1" id="KW-0812">Transmembrane</keyword>
<evidence type="ECO:0000256" key="1">
    <source>
        <dbReference type="SAM" id="Phobius"/>
    </source>
</evidence>
<dbReference type="InterPro" id="IPR029052">
    <property type="entry name" value="Metallo-depent_PP-like"/>
</dbReference>
<dbReference type="PANTHER" id="PTHR31302">
    <property type="entry name" value="TRANSMEMBRANE PROTEIN WITH METALLOPHOSPHOESTERASE DOMAIN-RELATED"/>
    <property type="match status" value="1"/>
</dbReference>
<sequence>MMLILITPTAIIKNDSRLPPKYYTDSTRIINSSSTSPVSRREVDDEKKVPLIENKEEKEDCSCLGQKKGQKFDIMRMLIYWRNFAIIGVLLFLFITLFLMLADDKKKAMLKRVQVIILAQFGMFIGSTVTMKRIFLLGKHSTVSFKIISRVIAFIVCLMTHCCWLTFYMKSPENSLIITLCFMAFSIYLHFNLLILFLLAVEYFVLGIISLTTQQRVTKFIPEYYRNLITIFGIVFSFFLTVHGYTVTNSDYTLKKVDVRIHNLPPEYEHFSIALLTDVHIGPTVYKDRIERMVNTVNKLNPHMIAISGDLVDGYVEYLGERVKLINNLKSKYGTFFVTGNHEYYQDNIDTWMSFFDKNVNMTILRNSNHIIKRENTNNVICVAGVDDIFSTNIKVPGHGTDAKKALEGCPDNNSTNILLVHQPNAGNAILRSPLLKKKPVHLTLSGHTHAGQFYVVYPIAWLLNTYLSGLHTVIGNSQIYVSAGTNFWGPPVKRWNSCEITLISLRQG</sequence>
<dbReference type="AlphaFoldDB" id="A0A0K0FR37"/>
<dbReference type="InterPro" id="IPR051158">
    <property type="entry name" value="Metallophosphoesterase_sf"/>
</dbReference>
<evidence type="ECO:0000259" key="2">
    <source>
        <dbReference type="Pfam" id="PF00149"/>
    </source>
</evidence>
<feature type="transmembrane region" description="Helical" evidence="1">
    <location>
        <begin position="147"/>
        <end position="167"/>
    </location>
</feature>
<dbReference type="CDD" id="cd07385">
    <property type="entry name" value="MPP_YkuE_C"/>
    <property type="match status" value="1"/>
</dbReference>
<keyword evidence="3" id="KW-1185">Reference proteome</keyword>
<dbReference type="SUPFAM" id="SSF56300">
    <property type="entry name" value="Metallo-dependent phosphatases"/>
    <property type="match status" value="1"/>
</dbReference>
<organism evidence="3 4">
    <name type="scientific">Strongyloides venezuelensis</name>
    <name type="common">Threadworm</name>
    <dbReference type="NCBI Taxonomy" id="75913"/>
    <lineage>
        <taxon>Eukaryota</taxon>
        <taxon>Metazoa</taxon>
        <taxon>Ecdysozoa</taxon>
        <taxon>Nematoda</taxon>
        <taxon>Chromadorea</taxon>
        <taxon>Rhabditida</taxon>
        <taxon>Tylenchina</taxon>
        <taxon>Panagrolaimomorpha</taxon>
        <taxon>Strongyloidoidea</taxon>
        <taxon>Strongyloididae</taxon>
        <taxon>Strongyloides</taxon>
    </lineage>
</organism>
<protein>
    <submittedName>
        <fullName evidence="4">Transmembrane protein with metallophosphoesterase domain (inferred by orthology to a human protein)</fullName>
    </submittedName>
</protein>
<dbReference type="InterPro" id="IPR004843">
    <property type="entry name" value="Calcineurin-like_PHP"/>
</dbReference>
<proteinExistence type="predicted"/>
<dbReference type="Gene3D" id="3.60.21.10">
    <property type="match status" value="1"/>
</dbReference>
<dbReference type="GO" id="GO:0016787">
    <property type="term" value="F:hydrolase activity"/>
    <property type="evidence" value="ECO:0007669"/>
    <property type="project" value="InterPro"/>
</dbReference>
<feature type="transmembrane region" description="Helical" evidence="1">
    <location>
        <begin position="187"/>
        <end position="212"/>
    </location>
</feature>
<reference evidence="4" key="2">
    <citation type="submission" date="2015-08" db="UniProtKB">
        <authorList>
            <consortium name="WormBaseParasite"/>
        </authorList>
    </citation>
    <scope>IDENTIFICATION</scope>
</reference>
<accession>A0A0K0FR37</accession>
<evidence type="ECO:0000313" key="4">
    <source>
        <dbReference type="WBParaSite" id="SVE_1225300.1"/>
    </source>
</evidence>
<feature type="transmembrane region" description="Helical" evidence="1">
    <location>
        <begin position="80"/>
        <end position="101"/>
    </location>
</feature>
<dbReference type="PANTHER" id="PTHR31302:SF0">
    <property type="entry name" value="TRANSMEMBRANE PROTEIN WITH METALLOPHOSPHOESTERASE DOMAIN"/>
    <property type="match status" value="1"/>
</dbReference>
<evidence type="ECO:0000313" key="3">
    <source>
        <dbReference type="Proteomes" id="UP000035680"/>
    </source>
</evidence>
<feature type="transmembrane region" description="Helical" evidence="1">
    <location>
        <begin position="224"/>
        <end position="245"/>
    </location>
</feature>
<feature type="domain" description="Calcineurin-like phosphoesterase" evidence="2">
    <location>
        <begin position="272"/>
        <end position="451"/>
    </location>
</feature>
<dbReference type="Proteomes" id="UP000035680">
    <property type="component" value="Unassembled WGS sequence"/>
</dbReference>